<evidence type="ECO:0000313" key="7">
    <source>
        <dbReference type="EMBL" id="MBK9797837.1"/>
    </source>
</evidence>
<feature type="domain" description="Peptidase M16 C-terminal" evidence="6">
    <location>
        <begin position="231"/>
        <end position="406"/>
    </location>
</feature>
<dbReference type="PROSITE" id="PS00143">
    <property type="entry name" value="INSULINASE"/>
    <property type="match status" value="1"/>
</dbReference>
<dbReference type="EMBL" id="JADKIO010000012">
    <property type="protein sequence ID" value="MBK9797837.1"/>
    <property type="molecule type" value="Genomic_DNA"/>
</dbReference>
<name>A0A9D7XJ04_9BACT</name>
<dbReference type="Pfam" id="PF00675">
    <property type="entry name" value="Peptidase_M16"/>
    <property type="match status" value="2"/>
</dbReference>
<evidence type="ECO:0000259" key="6">
    <source>
        <dbReference type="Pfam" id="PF05193"/>
    </source>
</evidence>
<evidence type="ECO:0000256" key="1">
    <source>
        <dbReference type="ARBA" id="ARBA00001947"/>
    </source>
</evidence>
<accession>A0A9D7XJ04</accession>
<evidence type="ECO:0000256" key="2">
    <source>
        <dbReference type="ARBA" id="ARBA00007261"/>
    </source>
</evidence>
<proteinExistence type="inferred from homology"/>
<gene>
    <name evidence="7" type="ORF">IPP58_15425</name>
</gene>
<evidence type="ECO:0000256" key="4">
    <source>
        <dbReference type="SAM" id="MobiDB-lite"/>
    </source>
</evidence>
<dbReference type="GO" id="GO:0006508">
    <property type="term" value="P:proteolysis"/>
    <property type="evidence" value="ECO:0007669"/>
    <property type="project" value="InterPro"/>
</dbReference>
<evidence type="ECO:0000259" key="5">
    <source>
        <dbReference type="Pfam" id="PF00675"/>
    </source>
</evidence>
<dbReference type="InterPro" id="IPR011249">
    <property type="entry name" value="Metalloenz_LuxS/M16"/>
</dbReference>
<dbReference type="InterPro" id="IPR001431">
    <property type="entry name" value="Pept_M16_Zn_BS"/>
</dbReference>
<comment type="caution">
    <text evidence="7">The sequence shown here is derived from an EMBL/GenBank/DDBJ whole genome shotgun (WGS) entry which is preliminary data.</text>
</comment>
<dbReference type="Gene3D" id="3.30.830.10">
    <property type="entry name" value="Metalloenzyme, LuxS/M16 peptidase-like"/>
    <property type="match status" value="4"/>
</dbReference>
<dbReference type="GO" id="GO:0004222">
    <property type="term" value="F:metalloendopeptidase activity"/>
    <property type="evidence" value="ECO:0007669"/>
    <property type="project" value="InterPro"/>
</dbReference>
<protein>
    <submittedName>
        <fullName evidence="7">Insulinase family protein</fullName>
    </submittedName>
</protein>
<comment type="cofactor">
    <cofactor evidence="1">
        <name>Zn(2+)</name>
        <dbReference type="ChEBI" id="CHEBI:29105"/>
    </cofactor>
</comment>
<dbReference type="InterPro" id="IPR011765">
    <property type="entry name" value="Pept_M16_N"/>
</dbReference>
<feature type="domain" description="Peptidase M16 N-terminal" evidence="5">
    <location>
        <begin position="72"/>
        <end position="223"/>
    </location>
</feature>
<reference evidence="7" key="1">
    <citation type="submission" date="2020-10" db="EMBL/GenBank/DDBJ databases">
        <title>Connecting structure to function with the recovery of over 1000 high-quality activated sludge metagenome-assembled genomes encoding full-length rRNA genes using long-read sequencing.</title>
        <authorList>
            <person name="Singleton C.M."/>
            <person name="Petriglieri F."/>
            <person name="Kristensen J.M."/>
            <person name="Kirkegaard R.H."/>
            <person name="Michaelsen T.Y."/>
            <person name="Andersen M.H."/>
            <person name="Karst S.M."/>
            <person name="Dueholm M.S."/>
            <person name="Nielsen P.H."/>
            <person name="Albertsen M."/>
        </authorList>
    </citation>
    <scope>NUCLEOTIDE SEQUENCE</scope>
    <source>
        <strain evidence="7">Skiv_18-Q3-R9-52_MAXAC.067</strain>
    </source>
</reference>
<dbReference type="SUPFAM" id="SSF63411">
    <property type="entry name" value="LuxS/MPP-like metallohydrolase"/>
    <property type="match status" value="4"/>
</dbReference>
<dbReference type="InterPro" id="IPR007863">
    <property type="entry name" value="Peptidase_M16_C"/>
</dbReference>
<feature type="domain" description="Peptidase M16 C-terminal" evidence="6">
    <location>
        <begin position="689"/>
        <end position="865"/>
    </location>
</feature>
<comment type="similarity">
    <text evidence="2 3">Belongs to the peptidase M16 family.</text>
</comment>
<sequence>MPQYRRFTLFLCGALALPMVGGDGPKPATPSAKTASKGKGTRPAALAPRPLPTRVASVEGITEYRLANGLRVLLFPDASKPTITTNITYLVGSRHEHYGETGMAHLLEHMVFKGTPRHPNVPQLLNELGGDFNGTTWLDRTNYYISFAATEENLAKALDLEADRMQNSHFDKKTLWGEDGKSGEMTVVRNEFENGENNPFRVTLQRLQSVAFDWHNYGKSTIGARTDIEQVNVARLRAFYQRFYAPDNAILVVAGKFDEAKTLARIDRTFGPLQNPQRVLEPTYTRDPVQDGERSVTIRRVGGTPMLMVGYHIAPGFHPSRSYLDLAASILADAPSGRLYKALVETKLAAQVFPMIFPTLEPGLMMFGAALPKDGDPEKAKAALLKELEDLKTRPFTQAELERALAKVRKSVDQTFADTKNLAVALSDSMAAGDWRHLFLDRDWALAAKLEQVQGAAEAVLKPSNRTLAEYVPTEKPDRSELPAPVDIAALVKDYQGKEVIAQGEAFDASPEHVDARTLRFTTPNGLKAAVLPRKTKGAMASLQLTLRFGREADLMDRRAVPGLTGNMLLRGTTKHTRQELADAFDKLRAQVSVSGSATAAVASITVPRENLAATLQLVAEVLREPAFPASELETLVKQQATGIEAQRHEPQAKAVAFMGPAFEAYPAGHPLAFRGPDQRLEELKAARVEDLKAFHQAFYGANHAELAASGDFDSAELQRIVTDLFGTWNSPAAFERIPARLKVPAGQHKVIETPDKKGAFFLVQSRWAMKDADPDYPAFLMANQILGGGALKSRLADRLRQKEGFSYGAGSLMDVGALDPVTRWQAYALLAPENAAKLEAAFDDEIQKALKDGFTQEELDFARNTWLQGEQNERQEDRAIAGWLGRSLHFGRSVRFEAEVEAKVQALKLEEVNAALRKHLRPESFVVVKAGDFTKAPKP</sequence>
<organism evidence="7 8">
    <name type="scientific">Candidatus Geothrix skivensis</name>
    <dbReference type="NCBI Taxonomy" id="2954439"/>
    <lineage>
        <taxon>Bacteria</taxon>
        <taxon>Pseudomonadati</taxon>
        <taxon>Acidobacteriota</taxon>
        <taxon>Holophagae</taxon>
        <taxon>Holophagales</taxon>
        <taxon>Holophagaceae</taxon>
        <taxon>Geothrix</taxon>
    </lineage>
</organism>
<dbReference type="GO" id="GO:0046872">
    <property type="term" value="F:metal ion binding"/>
    <property type="evidence" value="ECO:0007669"/>
    <property type="project" value="InterPro"/>
</dbReference>
<dbReference type="Proteomes" id="UP000886657">
    <property type="component" value="Unassembled WGS sequence"/>
</dbReference>
<dbReference type="Pfam" id="PF05193">
    <property type="entry name" value="Peptidase_M16_C"/>
    <property type="match status" value="2"/>
</dbReference>
<evidence type="ECO:0000256" key="3">
    <source>
        <dbReference type="RuleBase" id="RU004447"/>
    </source>
</evidence>
<dbReference type="PANTHER" id="PTHR11851">
    <property type="entry name" value="METALLOPROTEASE"/>
    <property type="match status" value="1"/>
</dbReference>
<dbReference type="PANTHER" id="PTHR11851:SF49">
    <property type="entry name" value="MITOCHONDRIAL-PROCESSING PEPTIDASE SUBUNIT ALPHA"/>
    <property type="match status" value="1"/>
</dbReference>
<dbReference type="InterPro" id="IPR050361">
    <property type="entry name" value="MPP/UQCRC_Complex"/>
</dbReference>
<feature type="domain" description="Peptidase M16 N-terminal" evidence="5">
    <location>
        <begin position="535"/>
        <end position="653"/>
    </location>
</feature>
<feature type="region of interest" description="Disordered" evidence="4">
    <location>
        <begin position="22"/>
        <end position="47"/>
    </location>
</feature>
<dbReference type="AlphaFoldDB" id="A0A9D7XJ04"/>
<evidence type="ECO:0000313" key="8">
    <source>
        <dbReference type="Proteomes" id="UP000886657"/>
    </source>
</evidence>